<feature type="binding site" evidence="2">
    <location>
        <position position="196"/>
    </location>
    <ligand>
        <name>substrate</name>
    </ligand>
</feature>
<organism evidence="3 4">
    <name type="scientific">Methanoplanus endosymbiosus</name>
    <dbReference type="NCBI Taxonomy" id="33865"/>
    <lineage>
        <taxon>Archaea</taxon>
        <taxon>Methanobacteriati</taxon>
        <taxon>Methanobacteriota</taxon>
        <taxon>Stenosarchaea group</taxon>
        <taxon>Methanomicrobia</taxon>
        <taxon>Methanomicrobiales</taxon>
        <taxon>Methanomicrobiaceae</taxon>
        <taxon>Methanoplanus</taxon>
    </lineage>
</organism>
<dbReference type="PANTHER" id="PTHR43475">
    <property type="entry name" value="METHYLTHIORIBOSE-1-PHOSPHATE ISOMERASE"/>
    <property type="match status" value="1"/>
</dbReference>
<dbReference type="EMBL" id="CP096115">
    <property type="protein sequence ID" value="UUX92001.1"/>
    <property type="molecule type" value="Genomic_DNA"/>
</dbReference>
<dbReference type="InterPro" id="IPR042529">
    <property type="entry name" value="IF_2B-like_C"/>
</dbReference>
<dbReference type="KEGG" id="mend:L6E24_11630"/>
<dbReference type="AlphaFoldDB" id="A0A9E7PNK3"/>
<keyword evidence="4" id="KW-1185">Reference proteome</keyword>
<dbReference type="InterPro" id="IPR000649">
    <property type="entry name" value="IF-2B-related"/>
</dbReference>
<reference evidence="3" key="1">
    <citation type="submission" date="2022-04" db="EMBL/GenBank/DDBJ databases">
        <title>Complete genome of Methanoplanus endosymbiosus DSM 3599.</title>
        <authorList>
            <person name="Chen S.-C."/>
            <person name="You Y.-T."/>
            <person name="Zhou Y.-Z."/>
            <person name="Lai M.-C."/>
        </authorList>
    </citation>
    <scope>NUCLEOTIDE SEQUENCE</scope>
    <source>
        <strain evidence="3">DSM 3599</strain>
    </source>
</reference>
<evidence type="ECO:0000256" key="2">
    <source>
        <dbReference type="HAMAP-Rule" id="MF_01678"/>
    </source>
</evidence>
<dbReference type="NCBIfam" id="TIGR00512">
    <property type="entry name" value="salvage_mtnA"/>
    <property type="match status" value="1"/>
</dbReference>
<name>A0A9E7PNK3_9EURY</name>
<dbReference type="GO" id="GO:0046523">
    <property type="term" value="F:S-methyl-5-thioribose-1-phosphate isomerase activity"/>
    <property type="evidence" value="ECO:0007669"/>
    <property type="project" value="UniProtKB-UniRule"/>
</dbReference>
<dbReference type="SUPFAM" id="SSF100950">
    <property type="entry name" value="NagB/RpiA/CoA transferase-like"/>
    <property type="match status" value="1"/>
</dbReference>
<sequence>MTERTIFWDYESKSISLIDQTLLPAEYRIKSCSTVEELAEAIRRLEVRGAPALGVAGGLGIALSAAISESSDASGIIADLRRDALILKATRPTAVNLAWGIERVLKAAEACSTPEEIQKAALSEAEAVGDEDAAMCREIGKNGAELLPDKCTVLTHCNAGALACSEWGTALGVIRSACKAGKEVSVISCETRPLNQGSRLTAFELSRDNIPVKTITDSSAAMLMRKGVIDAVIVGADRITDDAVFNKIGTYMHAVCAKHHNIPFYVAAPYSTFDSELSEADVEIELRARDELAFCGDKMLMPDGVEALNYAFDPTPMNLITAVITEKGVLKPPFERTDLLPGRRDI</sequence>
<dbReference type="HAMAP" id="MF_01678">
    <property type="entry name" value="Salvage_MtnA"/>
    <property type="match status" value="1"/>
</dbReference>
<protein>
    <recommendedName>
        <fullName evidence="2">Putative methylthioribose-1-phosphate isomerase</fullName>
        <shortName evidence="2">M1Pi</shortName>
        <shortName evidence="2">MTR-1-P isomerase</shortName>
        <ecNumber evidence="2">5.3.1.23</ecNumber>
    </recommendedName>
    <alternativeName>
        <fullName evidence="2">MTNA-like protein</fullName>
        <shortName evidence="2">aMTNA</shortName>
    </alternativeName>
    <alternativeName>
        <fullName evidence="2">S-methyl-5-thioribose-1-phosphate isomerase</fullName>
    </alternativeName>
</protein>
<comment type="similarity">
    <text evidence="2">Belongs to the EIF-2B alpha/beta/delta subunits family. MtnA subfamily.</text>
</comment>
<dbReference type="PANTHER" id="PTHR43475:SF1">
    <property type="entry name" value="METHYLTHIORIBOSE-1-PHOSPHATE ISOMERASE"/>
    <property type="match status" value="1"/>
</dbReference>
<keyword evidence="1 2" id="KW-0413">Isomerase</keyword>
<dbReference type="RefSeq" id="WP_257742152.1">
    <property type="nucleotide sequence ID" value="NZ_CP096115.1"/>
</dbReference>
<dbReference type="Gene3D" id="1.20.120.420">
    <property type="entry name" value="translation initiation factor eif-2b, domain 1"/>
    <property type="match status" value="1"/>
</dbReference>
<feature type="binding site" evidence="2">
    <location>
        <begin position="246"/>
        <end position="247"/>
    </location>
    <ligand>
        <name>substrate</name>
    </ligand>
</feature>
<feature type="site" description="Transition state stabilizer" evidence="2">
    <location>
        <position position="157"/>
    </location>
</feature>
<dbReference type="InterPro" id="IPR027363">
    <property type="entry name" value="M1Pi_N"/>
</dbReference>
<comment type="function">
    <text evidence="2">Catalyzes the interconversion of methylthioribose-1-phosphate (MTR-1-P) into methylthioribulose-1-phosphate (MTRu-1-P).</text>
</comment>
<evidence type="ECO:0000313" key="3">
    <source>
        <dbReference type="EMBL" id="UUX92001.1"/>
    </source>
</evidence>
<feature type="active site" description="Proton donor" evidence="2">
    <location>
        <position position="237"/>
    </location>
</feature>
<evidence type="ECO:0000313" key="4">
    <source>
        <dbReference type="Proteomes" id="UP001060368"/>
    </source>
</evidence>
<dbReference type="InterPro" id="IPR037171">
    <property type="entry name" value="NagB/RpiA_transferase-like"/>
</dbReference>
<dbReference type="EC" id="5.3.1.23" evidence="2"/>
<dbReference type="Proteomes" id="UP001060368">
    <property type="component" value="Chromosome"/>
</dbReference>
<dbReference type="FunFam" id="1.20.120.420:FF:000003">
    <property type="entry name" value="Methylthioribose-1-phosphate isomerase"/>
    <property type="match status" value="1"/>
</dbReference>
<feature type="binding site" evidence="2">
    <location>
        <begin position="48"/>
        <end position="50"/>
    </location>
    <ligand>
        <name>substrate</name>
    </ligand>
</feature>
<keyword evidence="2" id="KW-0486">Methionine biosynthesis</keyword>
<dbReference type="Gene3D" id="3.40.50.10470">
    <property type="entry name" value="Translation initiation factor eif-2b, domain 2"/>
    <property type="match status" value="1"/>
</dbReference>
<dbReference type="FunFam" id="3.40.50.10470:FF:000006">
    <property type="entry name" value="Methylthioribose-1-phosphate isomerase"/>
    <property type="match status" value="1"/>
</dbReference>
<dbReference type="GeneID" id="74308361"/>
<evidence type="ECO:0000256" key="1">
    <source>
        <dbReference type="ARBA" id="ARBA00023235"/>
    </source>
</evidence>
<accession>A0A9E7PNK3</accession>
<dbReference type="GO" id="GO:0019509">
    <property type="term" value="P:L-methionine salvage from methylthioadenosine"/>
    <property type="evidence" value="ECO:0007669"/>
    <property type="project" value="UniProtKB-UniRule"/>
</dbReference>
<feature type="binding site" evidence="2">
    <location>
        <position position="91"/>
    </location>
    <ligand>
        <name>substrate</name>
    </ligand>
</feature>
<proteinExistence type="inferred from homology"/>
<dbReference type="Pfam" id="PF01008">
    <property type="entry name" value="IF-2B"/>
    <property type="match status" value="1"/>
</dbReference>
<gene>
    <name evidence="3" type="primary">mtnA</name>
    <name evidence="3" type="ORF">L6E24_11630</name>
</gene>
<dbReference type="NCBIfam" id="NF004326">
    <property type="entry name" value="PRK05720.1"/>
    <property type="match status" value="1"/>
</dbReference>
<dbReference type="InterPro" id="IPR011559">
    <property type="entry name" value="Initiation_fac_2B_a/b/d"/>
</dbReference>
<comment type="catalytic activity">
    <reaction evidence="2">
        <text>5-(methylsulfanyl)-alpha-D-ribose 1-phosphate = 5-(methylsulfanyl)-D-ribulose 1-phosphate</text>
        <dbReference type="Rhea" id="RHEA:19989"/>
        <dbReference type="ChEBI" id="CHEBI:58533"/>
        <dbReference type="ChEBI" id="CHEBI:58548"/>
        <dbReference type="EC" id="5.3.1.23"/>
    </reaction>
</comment>
<keyword evidence="2" id="KW-0028">Amino-acid biosynthesis</keyword>
<dbReference type="NCBIfam" id="TIGR00524">
    <property type="entry name" value="eIF-2B_rel"/>
    <property type="match status" value="1"/>
</dbReference>
<dbReference type="InterPro" id="IPR005251">
    <property type="entry name" value="IF-M1Pi"/>
</dbReference>